<dbReference type="NCBIfam" id="NF033691">
    <property type="entry name" value="immunity_MafI"/>
    <property type="match status" value="1"/>
</dbReference>
<dbReference type="RefSeq" id="WP_072632673.1">
    <property type="nucleotide sequence ID" value="NZ_CP003181.2"/>
</dbReference>
<protein>
    <submittedName>
        <fullName evidence="1">Uncharacterized protein</fullName>
    </submittedName>
</protein>
<evidence type="ECO:0000313" key="1">
    <source>
        <dbReference type="EMBL" id="AHJ63562.1"/>
    </source>
</evidence>
<sequence>MCTEIIKRIYDLGEKLRGRLEQWKIDSALEYIEHNEVPLAFEMLCDHLCDDGILIYNDEFREILNIGSFPGMELHQLNKKMLKSLVIDSK</sequence>
<dbReference type="Proteomes" id="UP000019438">
    <property type="component" value="Chromosome"/>
</dbReference>
<dbReference type="InterPro" id="IPR047880">
    <property type="entry name" value="MafI-like"/>
</dbReference>
<dbReference type="AlphaFoldDB" id="A0AAN0REJ4"/>
<dbReference type="KEGG" id="gbc:GbCGDNIH3_7262"/>
<reference evidence="2" key="1">
    <citation type="submission" date="2012-06" db="EMBL/GenBank/DDBJ databases">
        <title>Genome analysis of multiple Granulibacter bethesdensis isolates demonstrates substantial genome diversity.</title>
        <authorList>
            <person name="Greenberg D.E."/>
            <person name="Porcella S.F."/>
            <person name="Zarember K."/>
            <person name="Zelazny A.M."/>
            <person name="Bruno D."/>
            <person name="Martens C."/>
            <person name="Barbian K.D."/>
            <person name="Jaske E."/>
            <person name="Holland S.M."/>
        </authorList>
    </citation>
    <scope>NUCLEOTIDE SEQUENCE [LARGE SCALE GENOMIC DNA]</scope>
    <source>
        <strain evidence="2">CGDNIH3</strain>
    </source>
</reference>
<dbReference type="EMBL" id="CP003181">
    <property type="protein sequence ID" value="AHJ63562.1"/>
    <property type="molecule type" value="Genomic_DNA"/>
</dbReference>
<evidence type="ECO:0000313" key="2">
    <source>
        <dbReference type="Proteomes" id="UP000019438"/>
    </source>
</evidence>
<gene>
    <name evidence="1" type="ORF">GbCGDNIH3_7262</name>
</gene>
<proteinExistence type="predicted"/>
<organism evidence="1 2">
    <name type="scientific">Granulibacter bethesdensis</name>
    <dbReference type="NCBI Taxonomy" id="364410"/>
    <lineage>
        <taxon>Bacteria</taxon>
        <taxon>Pseudomonadati</taxon>
        <taxon>Pseudomonadota</taxon>
        <taxon>Alphaproteobacteria</taxon>
        <taxon>Acetobacterales</taxon>
        <taxon>Acetobacteraceae</taxon>
        <taxon>Granulibacter</taxon>
    </lineage>
</organism>
<accession>A0AAN0REJ4</accession>
<name>A0AAN0REJ4_9PROT</name>